<keyword evidence="6 7" id="KW-0472">Membrane</keyword>
<keyword evidence="5 7" id="KW-1133">Transmembrane helix</keyword>
<accession>A0A2R6AEE9</accession>
<feature type="domain" description="Major facilitator superfamily (MFS) profile" evidence="8">
    <location>
        <begin position="1"/>
        <end position="189"/>
    </location>
</feature>
<evidence type="ECO:0000256" key="3">
    <source>
        <dbReference type="ARBA" id="ARBA00022475"/>
    </source>
</evidence>
<keyword evidence="4 7" id="KW-0812">Transmembrane</keyword>
<evidence type="ECO:0000256" key="7">
    <source>
        <dbReference type="SAM" id="Phobius"/>
    </source>
</evidence>
<dbReference type="Gene3D" id="1.20.1250.20">
    <property type="entry name" value="MFS general substrate transporter like domains"/>
    <property type="match status" value="2"/>
</dbReference>
<dbReference type="GO" id="GO:0005886">
    <property type="term" value="C:plasma membrane"/>
    <property type="evidence" value="ECO:0007669"/>
    <property type="project" value="UniProtKB-SubCell"/>
</dbReference>
<evidence type="ECO:0000256" key="1">
    <source>
        <dbReference type="ARBA" id="ARBA00004651"/>
    </source>
</evidence>
<gene>
    <name evidence="9" type="ORF">B9Q02_08895</name>
</gene>
<dbReference type="InterPro" id="IPR050171">
    <property type="entry name" value="MFS_Transporters"/>
</dbReference>
<dbReference type="InterPro" id="IPR020846">
    <property type="entry name" value="MFS_dom"/>
</dbReference>
<feature type="transmembrane region" description="Helical" evidence="7">
    <location>
        <begin position="288"/>
        <end position="307"/>
    </location>
</feature>
<evidence type="ECO:0000259" key="8">
    <source>
        <dbReference type="PROSITE" id="PS50850"/>
    </source>
</evidence>
<comment type="subcellular location">
    <subcellularLocation>
        <location evidence="1">Cell membrane</location>
        <topology evidence="1">Multi-pass membrane protein</topology>
    </subcellularLocation>
</comment>
<sequence>MKQQDVVSTTFVLRTVNSLGWSATMPFFAIYLDVVRRLALGSIGVVYLASGFATFLSQILGGHLTDRFGAKRVMLTGYACSFISSSLTGYLIFTKSPVYILVTLYPVFSLFRGFSNPATSSLIASLKERAKMSKGFSLLTMGGNLGFGFGPAVGGYLADSLGYAYVFVFSSFCALFATFFALYRVRDVPKIEFFEQKKGANHLSLFVVVFLSFFVNGYTYTTLSLYAASYVHLTNSQIGLLFTTNGLEIVLLQLPLMKLIDKSLFLSPSIAMLLTSLAYLVVAFSHNFFELELAVVVSTLGEILLAVPMQTIVAQLSKEGNRGRYQGYYFSSSSLGRSLSSFVGPSSMQFFEPFYAWCAVAAFSALLCFVHLKQKDIRKFS</sequence>
<dbReference type="InterPro" id="IPR036259">
    <property type="entry name" value="MFS_trans_sf"/>
</dbReference>
<dbReference type="InterPro" id="IPR011701">
    <property type="entry name" value="MFS"/>
</dbReference>
<dbReference type="GO" id="GO:0022857">
    <property type="term" value="F:transmembrane transporter activity"/>
    <property type="evidence" value="ECO:0007669"/>
    <property type="project" value="InterPro"/>
</dbReference>
<dbReference type="SUPFAM" id="SSF103473">
    <property type="entry name" value="MFS general substrate transporter"/>
    <property type="match status" value="1"/>
</dbReference>
<name>A0A2R6AEE9_9ARCH</name>
<evidence type="ECO:0000256" key="5">
    <source>
        <dbReference type="ARBA" id="ARBA00022989"/>
    </source>
</evidence>
<feature type="transmembrane region" description="Helical" evidence="7">
    <location>
        <begin position="354"/>
        <end position="372"/>
    </location>
</feature>
<dbReference type="PANTHER" id="PTHR23517">
    <property type="entry name" value="RESISTANCE PROTEIN MDTM, PUTATIVE-RELATED-RELATED"/>
    <property type="match status" value="1"/>
</dbReference>
<feature type="transmembrane region" description="Helical" evidence="7">
    <location>
        <begin position="38"/>
        <end position="61"/>
    </location>
</feature>
<dbReference type="EMBL" id="NEXD01000066">
    <property type="protein sequence ID" value="PSN84766.1"/>
    <property type="molecule type" value="Genomic_DNA"/>
</dbReference>
<comment type="caution">
    <text evidence="9">The sequence shown here is derived from an EMBL/GenBank/DDBJ whole genome shotgun (WGS) entry which is preliminary data.</text>
</comment>
<feature type="transmembrane region" description="Helical" evidence="7">
    <location>
        <begin position="264"/>
        <end position="282"/>
    </location>
</feature>
<protein>
    <recommendedName>
        <fullName evidence="8">Major facilitator superfamily (MFS) profile domain-containing protein</fullName>
    </recommendedName>
</protein>
<evidence type="ECO:0000313" key="9">
    <source>
        <dbReference type="EMBL" id="PSN84766.1"/>
    </source>
</evidence>
<evidence type="ECO:0000256" key="4">
    <source>
        <dbReference type="ARBA" id="ARBA00022692"/>
    </source>
</evidence>
<organism evidence="9 10">
    <name type="scientific">Candidatus Marsarchaeota G1 archaeon BE_D</name>
    <dbReference type="NCBI Taxonomy" id="1978156"/>
    <lineage>
        <taxon>Archaea</taxon>
        <taxon>Candidatus Marsarchaeota</taxon>
        <taxon>Candidatus Marsarchaeota group 1</taxon>
    </lineage>
</organism>
<evidence type="ECO:0000256" key="2">
    <source>
        <dbReference type="ARBA" id="ARBA00022448"/>
    </source>
</evidence>
<dbReference type="PRINTS" id="PR01036">
    <property type="entry name" value="TCRTETB"/>
</dbReference>
<keyword evidence="3" id="KW-1003">Cell membrane</keyword>
<feature type="transmembrane region" description="Helical" evidence="7">
    <location>
        <begin position="136"/>
        <end position="157"/>
    </location>
</feature>
<evidence type="ECO:0000256" key="6">
    <source>
        <dbReference type="ARBA" id="ARBA00023136"/>
    </source>
</evidence>
<keyword evidence="2" id="KW-0813">Transport</keyword>
<proteinExistence type="predicted"/>
<dbReference type="AlphaFoldDB" id="A0A2R6AEE9"/>
<dbReference type="Pfam" id="PF07690">
    <property type="entry name" value="MFS_1"/>
    <property type="match status" value="2"/>
</dbReference>
<feature type="transmembrane region" description="Helical" evidence="7">
    <location>
        <begin position="98"/>
        <end position="115"/>
    </location>
</feature>
<feature type="transmembrane region" description="Helical" evidence="7">
    <location>
        <begin position="163"/>
        <end position="183"/>
    </location>
</feature>
<evidence type="ECO:0000313" key="10">
    <source>
        <dbReference type="Proteomes" id="UP000240569"/>
    </source>
</evidence>
<dbReference type="Proteomes" id="UP000240569">
    <property type="component" value="Unassembled WGS sequence"/>
</dbReference>
<dbReference type="PANTHER" id="PTHR23517:SF2">
    <property type="entry name" value="MULTIDRUG RESISTANCE PROTEIN MDTH"/>
    <property type="match status" value="1"/>
</dbReference>
<feature type="transmembrane region" description="Helical" evidence="7">
    <location>
        <begin position="12"/>
        <end position="32"/>
    </location>
</feature>
<dbReference type="PROSITE" id="PS50850">
    <property type="entry name" value="MFS"/>
    <property type="match status" value="1"/>
</dbReference>
<reference evidence="9 10" key="1">
    <citation type="submission" date="2017-04" db="EMBL/GenBank/DDBJ databases">
        <title>Novel microbial lineages endemic to geothermal iron-oxide mats fill important gaps in the evolutionary history of Archaea.</title>
        <authorList>
            <person name="Jay Z.J."/>
            <person name="Beam J.P."/>
            <person name="Dlakic M."/>
            <person name="Rusch D.B."/>
            <person name="Kozubal M.A."/>
            <person name="Inskeep W.P."/>
        </authorList>
    </citation>
    <scope>NUCLEOTIDE SEQUENCE [LARGE SCALE GENOMIC DNA]</scope>
    <source>
        <strain evidence="9">BE_D</strain>
    </source>
</reference>
<feature type="transmembrane region" description="Helical" evidence="7">
    <location>
        <begin position="203"/>
        <end position="226"/>
    </location>
</feature>